<evidence type="ECO:0000313" key="2">
    <source>
        <dbReference type="EMBL" id="NJQ02537.1"/>
    </source>
</evidence>
<keyword evidence="3" id="KW-1185">Reference proteome</keyword>
<dbReference type="Proteomes" id="UP000695264">
    <property type="component" value="Unassembled WGS sequence"/>
</dbReference>
<name>A0ABX1BXW5_9ACTN</name>
<feature type="domain" description="DUF397" evidence="1">
    <location>
        <begin position="6"/>
        <end position="58"/>
    </location>
</feature>
<proteinExistence type="predicted"/>
<dbReference type="Pfam" id="PF04149">
    <property type="entry name" value="DUF397"/>
    <property type="match status" value="1"/>
</dbReference>
<reference evidence="2 3" key="1">
    <citation type="submission" date="2020-03" db="EMBL/GenBank/DDBJ databases">
        <title>WGS of actinomycetes isolated from Thailand.</title>
        <authorList>
            <person name="Thawai C."/>
        </authorList>
    </citation>
    <scope>NUCLEOTIDE SEQUENCE [LARGE SCALE GENOMIC DNA]</scope>
    <source>
        <strain evidence="2 3">PLAI 1-29</strain>
    </source>
</reference>
<evidence type="ECO:0000259" key="1">
    <source>
        <dbReference type="Pfam" id="PF04149"/>
    </source>
</evidence>
<evidence type="ECO:0000313" key="3">
    <source>
        <dbReference type="Proteomes" id="UP000695264"/>
    </source>
</evidence>
<gene>
    <name evidence="2" type="ORF">HCK00_18815</name>
</gene>
<organism evidence="2 3">
    <name type="scientific">Streptomyces zingiberis</name>
    <dbReference type="NCBI Taxonomy" id="2053010"/>
    <lineage>
        <taxon>Bacteria</taxon>
        <taxon>Bacillati</taxon>
        <taxon>Actinomycetota</taxon>
        <taxon>Actinomycetes</taxon>
        <taxon>Kitasatosporales</taxon>
        <taxon>Streptomycetaceae</taxon>
        <taxon>Streptomyces</taxon>
    </lineage>
</organism>
<dbReference type="InterPro" id="IPR007278">
    <property type="entry name" value="DUF397"/>
</dbReference>
<accession>A0ABX1BXW5</accession>
<dbReference type="RefSeq" id="WP_168103165.1">
    <property type="nucleotide sequence ID" value="NZ_JAATEN010000015.1"/>
</dbReference>
<protein>
    <submittedName>
        <fullName evidence="2">DUF397 domain-containing protein</fullName>
    </submittedName>
</protein>
<sequence length="67" mass="7284">MTARSGWQKSSFSGASGENCIEVRRSEDGGFLLREGDVPGTVLAITHVGLRRLIAAVKTGEFDRPHR</sequence>
<comment type="caution">
    <text evidence="2">The sequence shown here is derived from an EMBL/GenBank/DDBJ whole genome shotgun (WGS) entry which is preliminary data.</text>
</comment>
<dbReference type="EMBL" id="JAATEN010000015">
    <property type="protein sequence ID" value="NJQ02537.1"/>
    <property type="molecule type" value="Genomic_DNA"/>
</dbReference>